<dbReference type="SUPFAM" id="SSF51735">
    <property type="entry name" value="NAD(P)-binding Rossmann-fold domains"/>
    <property type="match status" value="1"/>
</dbReference>
<dbReference type="GO" id="GO:0003939">
    <property type="term" value="F:L-iditol 2-dehydrogenase (NAD+) activity"/>
    <property type="evidence" value="ECO:0007669"/>
    <property type="project" value="UniProtKB-EC"/>
</dbReference>
<dbReference type="GO" id="GO:0005737">
    <property type="term" value="C:cytoplasm"/>
    <property type="evidence" value="ECO:0007669"/>
    <property type="project" value="TreeGrafter"/>
</dbReference>
<evidence type="ECO:0000256" key="5">
    <source>
        <dbReference type="ARBA" id="ARBA00023002"/>
    </source>
</evidence>
<dbReference type="InterPro" id="IPR013154">
    <property type="entry name" value="ADH-like_N"/>
</dbReference>
<evidence type="ECO:0000259" key="7">
    <source>
        <dbReference type="Pfam" id="PF08240"/>
    </source>
</evidence>
<evidence type="ECO:0000256" key="3">
    <source>
        <dbReference type="ARBA" id="ARBA00022723"/>
    </source>
</evidence>
<keyword evidence="4" id="KW-0862">Zinc</keyword>
<reference evidence="8" key="1">
    <citation type="submission" date="2018-06" db="EMBL/GenBank/DDBJ databases">
        <authorList>
            <person name="Zhirakovskaya E."/>
        </authorList>
    </citation>
    <scope>NUCLEOTIDE SEQUENCE</scope>
</reference>
<dbReference type="AlphaFoldDB" id="A0A3B0STH6"/>
<keyword evidence="3" id="KW-0479">Metal-binding</keyword>
<accession>A0A3B0STH6</accession>
<dbReference type="Pfam" id="PF00107">
    <property type="entry name" value="ADH_zinc_N"/>
    <property type="match status" value="1"/>
</dbReference>
<protein>
    <submittedName>
        <fullName evidence="8">Sorbitol dehydrogenase</fullName>
        <ecNumber evidence="8">1.1.1.14</ecNumber>
    </submittedName>
</protein>
<dbReference type="GO" id="GO:0046872">
    <property type="term" value="F:metal ion binding"/>
    <property type="evidence" value="ECO:0007669"/>
    <property type="project" value="UniProtKB-KW"/>
</dbReference>
<name>A0A3B0STH6_9ZZZZ</name>
<dbReference type="EC" id="1.1.1.14" evidence="8"/>
<gene>
    <name evidence="8" type="ORF">MNBD_ACTINO01-800</name>
</gene>
<evidence type="ECO:0000256" key="2">
    <source>
        <dbReference type="ARBA" id="ARBA00008072"/>
    </source>
</evidence>
<evidence type="ECO:0000259" key="6">
    <source>
        <dbReference type="Pfam" id="PF00107"/>
    </source>
</evidence>
<dbReference type="Gene3D" id="3.90.180.10">
    <property type="entry name" value="Medium-chain alcohol dehydrogenases, catalytic domain"/>
    <property type="match status" value="1"/>
</dbReference>
<dbReference type="PANTHER" id="PTHR42940:SF8">
    <property type="entry name" value="VACUOLAR PROTEIN SORTING-ASSOCIATED PROTEIN 11"/>
    <property type="match status" value="1"/>
</dbReference>
<dbReference type="InterPro" id="IPR017614">
    <property type="entry name" value="Dearomat_deydrogenase"/>
</dbReference>
<dbReference type="PANTHER" id="PTHR42940">
    <property type="entry name" value="ALCOHOL DEHYDROGENASE 1-RELATED"/>
    <property type="match status" value="1"/>
</dbReference>
<dbReference type="Pfam" id="PF08240">
    <property type="entry name" value="ADH_N"/>
    <property type="match status" value="1"/>
</dbReference>
<organism evidence="8">
    <name type="scientific">hydrothermal vent metagenome</name>
    <dbReference type="NCBI Taxonomy" id="652676"/>
    <lineage>
        <taxon>unclassified sequences</taxon>
        <taxon>metagenomes</taxon>
        <taxon>ecological metagenomes</taxon>
    </lineage>
</organism>
<proteinExistence type="inferred from homology"/>
<evidence type="ECO:0000256" key="1">
    <source>
        <dbReference type="ARBA" id="ARBA00001947"/>
    </source>
</evidence>
<keyword evidence="5 8" id="KW-0560">Oxidoreductase</keyword>
<dbReference type="Gene3D" id="3.40.50.720">
    <property type="entry name" value="NAD(P)-binding Rossmann-like Domain"/>
    <property type="match status" value="1"/>
</dbReference>
<comment type="similarity">
    <text evidence="2">Belongs to the zinc-containing alcohol dehydrogenase family.</text>
</comment>
<comment type="cofactor">
    <cofactor evidence="1">
        <name>Zn(2+)</name>
        <dbReference type="ChEBI" id="CHEBI:29105"/>
    </cofactor>
</comment>
<evidence type="ECO:0000313" key="8">
    <source>
        <dbReference type="EMBL" id="VAW07770.1"/>
    </source>
</evidence>
<dbReference type="NCBIfam" id="TIGR03201">
    <property type="entry name" value="dearomat_had"/>
    <property type="match status" value="1"/>
</dbReference>
<feature type="domain" description="Alcohol dehydrogenase-like C-terminal" evidence="6">
    <location>
        <begin position="182"/>
        <end position="316"/>
    </location>
</feature>
<dbReference type="InterPro" id="IPR013149">
    <property type="entry name" value="ADH-like_C"/>
</dbReference>
<evidence type="ECO:0000256" key="4">
    <source>
        <dbReference type="ARBA" id="ARBA00022833"/>
    </source>
</evidence>
<dbReference type="InterPro" id="IPR011032">
    <property type="entry name" value="GroES-like_sf"/>
</dbReference>
<feature type="domain" description="Alcohol dehydrogenase-like N-terminal" evidence="7">
    <location>
        <begin position="31"/>
        <end position="139"/>
    </location>
</feature>
<dbReference type="SUPFAM" id="SSF50129">
    <property type="entry name" value="GroES-like"/>
    <property type="match status" value="1"/>
</dbReference>
<dbReference type="InterPro" id="IPR036291">
    <property type="entry name" value="NAD(P)-bd_dom_sf"/>
</dbReference>
<dbReference type="EMBL" id="UOEI01000545">
    <property type="protein sequence ID" value="VAW07770.1"/>
    <property type="molecule type" value="Genomic_DNA"/>
</dbReference>
<sequence>MKPSSQRYSWRMVEVGQPLERIDDAAREPDAGEVLIEIAGCGLCHTDLGFLDGDVPTKAGLPIILGHEIAGTVVAAGAGEEHWIGAEVLVPAVIPCQECAMCRAGRGNVCTSQLMPGNDIDGGFATHVTLPARGLAAVPALPDGYELADMCVIADAVTTPLQAVRRANVTEGDFVVVVGTGGVGGYAVQVAAASGATVIALDIDDAHLTPLLDHGAAGTLNVRGLDTRAIRGAVRDNAASHGAGNTGWKIFECSGTPQGQETAYSLLGSAGTLAIVGFTMEKVTIRLSNLMAFDATAFGSWGCPPQRYPEAIELVTSGKVALLPFTRKVPMADLPQVLEAAHGGSDPRRTILIP</sequence>
<dbReference type="CDD" id="cd08254">
    <property type="entry name" value="hydroxyacyl_CoA_DH"/>
    <property type="match status" value="1"/>
</dbReference>